<sequence length="34" mass="3859">MSLKIIIIYKDTTFFSNSLPFPEGMCAKSNQSFV</sequence>
<evidence type="ECO:0000313" key="1">
    <source>
        <dbReference type="EMBL" id="EJW90058.1"/>
    </source>
</evidence>
<proteinExistence type="predicted"/>
<organism evidence="1">
    <name type="scientific">gut metagenome</name>
    <dbReference type="NCBI Taxonomy" id="749906"/>
    <lineage>
        <taxon>unclassified sequences</taxon>
        <taxon>metagenomes</taxon>
        <taxon>organismal metagenomes</taxon>
    </lineage>
</organism>
<reference evidence="1" key="1">
    <citation type="journal article" date="2012" name="PLoS ONE">
        <title>Gene sets for utilization of primary and secondary nutrition supplies in the distal gut of endangered iberian lynx.</title>
        <authorList>
            <person name="Alcaide M."/>
            <person name="Messina E."/>
            <person name="Richter M."/>
            <person name="Bargiela R."/>
            <person name="Peplies J."/>
            <person name="Huws S.A."/>
            <person name="Newbold C.J."/>
            <person name="Golyshin P.N."/>
            <person name="Simon M.A."/>
            <person name="Lopez G."/>
            <person name="Yakimov M.M."/>
            <person name="Ferrer M."/>
        </authorList>
    </citation>
    <scope>NUCLEOTIDE SEQUENCE</scope>
</reference>
<gene>
    <name evidence="1" type="ORF">EVA_21836</name>
</gene>
<protein>
    <submittedName>
        <fullName evidence="1">Uncharacterized protein</fullName>
    </submittedName>
</protein>
<dbReference type="EMBL" id="AMCI01009074">
    <property type="protein sequence ID" value="EJW90058.1"/>
    <property type="molecule type" value="Genomic_DNA"/>
</dbReference>
<comment type="caution">
    <text evidence="1">The sequence shown here is derived from an EMBL/GenBank/DDBJ whole genome shotgun (WGS) entry which is preliminary data.</text>
</comment>
<name>J9F6I5_9ZZZZ</name>
<dbReference type="AlphaFoldDB" id="J9F6I5"/>
<accession>J9F6I5</accession>